<evidence type="ECO:0000256" key="2">
    <source>
        <dbReference type="SAM" id="MobiDB-lite"/>
    </source>
</evidence>
<feature type="coiled-coil region" evidence="1">
    <location>
        <begin position="119"/>
        <end position="202"/>
    </location>
</feature>
<evidence type="ECO:0000313" key="3">
    <source>
        <dbReference type="EMBL" id="RRT34889.1"/>
    </source>
</evidence>
<evidence type="ECO:0000313" key="4">
    <source>
        <dbReference type="Proteomes" id="UP000287651"/>
    </source>
</evidence>
<feature type="region of interest" description="Disordered" evidence="2">
    <location>
        <begin position="1"/>
        <end position="24"/>
    </location>
</feature>
<accession>A0A426X5Y8</accession>
<gene>
    <name evidence="3" type="ORF">B296_00056361</name>
</gene>
<keyword evidence="1" id="KW-0175">Coiled coil</keyword>
<dbReference type="EMBL" id="AMZH03025885">
    <property type="protein sequence ID" value="RRT34889.1"/>
    <property type="molecule type" value="Genomic_DNA"/>
</dbReference>
<comment type="caution">
    <text evidence="3">The sequence shown here is derived from an EMBL/GenBank/DDBJ whole genome shotgun (WGS) entry which is preliminary data.</text>
</comment>
<sequence>MCNLPEQASDAPLDPDLRPLTHGTSVWQSGEASATYIQGMLLPRLASDLYTLPSEVLMNRAAKAMVLNQHYQAALFDRVHDADRVITSLDGKVTLLRQELQDLKEGGNPDAVAVTEVRAAEAQSLAEHLRVELDKANNHRASVEGDLEKARSESASLERQLVDLRERLGDSEGQLRSARAQVRQMETELLDLAQSKEALREDLPKRAVEKYKESPGFEMGLVWMGRVSLEYRYQLALARLQARHPGVEIELDPFVTLPEDADSRWPMSSPSTIPATTRRMSWLLFIF</sequence>
<name>A0A426X5Y8_ENSVE</name>
<protein>
    <submittedName>
        <fullName evidence="3">Uncharacterized protein</fullName>
    </submittedName>
</protein>
<evidence type="ECO:0000256" key="1">
    <source>
        <dbReference type="SAM" id="Coils"/>
    </source>
</evidence>
<reference evidence="3 4" key="1">
    <citation type="journal article" date="2014" name="Agronomy (Basel)">
        <title>A Draft Genome Sequence for Ensete ventricosum, the Drought-Tolerant Tree Against Hunger.</title>
        <authorList>
            <person name="Harrison J."/>
            <person name="Moore K.A."/>
            <person name="Paszkiewicz K."/>
            <person name="Jones T."/>
            <person name="Grant M."/>
            <person name="Ambacheew D."/>
            <person name="Muzemil S."/>
            <person name="Studholme D.J."/>
        </authorList>
    </citation>
    <scope>NUCLEOTIDE SEQUENCE [LARGE SCALE GENOMIC DNA]</scope>
</reference>
<dbReference type="SUPFAM" id="SSF57997">
    <property type="entry name" value="Tropomyosin"/>
    <property type="match status" value="1"/>
</dbReference>
<dbReference type="Proteomes" id="UP000287651">
    <property type="component" value="Unassembled WGS sequence"/>
</dbReference>
<organism evidence="3 4">
    <name type="scientific">Ensete ventricosum</name>
    <name type="common">Abyssinian banana</name>
    <name type="synonym">Musa ensete</name>
    <dbReference type="NCBI Taxonomy" id="4639"/>
    <lineage>
        <taxon>Eukaryota</taxon>
        <taxon>Viridiplantae</taxon>
        <taxon>Streptophyta</taxon>
        <taxon>Embryophyta</taxon>
        <taxon>Tracheophyta</taxon>
        <taxon>Spermatophyta</taxon>
        <taxon>Magnoliopsida</taxon>
        <taxon>Liliopsida</taxon>
        <taxon>Zingiberales</taxon>
        <taxon>Musaceae</taxon>
        <taxon>Ensete</taxon>
    </lineage>
</organism>
<dbReference type="Gene3D" id="1.10.287.1490">
    <property type="match status" value="1"/>
</dbReference>
<proteinExistence type="predicted"/>
<dbReference type="AlphaFoldDB" id="A0A426X5Y8"/>